<comment type="subcellular location">
    <subcellularLocation>
        <location evidence="1">Nucleus</location>
    </subcellularLocation>
</comment>
<dbReference type="PROSITE" id="PS50048">
    <property type="entry name" value="ZN2_CY6_FUNGAL_2"/>
    <property type="match status" value="1"/>
</dbReference>
<keyword evidence="4" id="KW-0238">DNA-binding</keyword>
<feature type="region of interest" description="Disordered" evidence="7">
    <location>
        <begin position="95"/>
        <end position="126"/>
    </location>
</feature>
<dbReference type="InterPro" id="IPR001138">
    <property type="entry name" value="Zn2Cys6_DnaBD"/>
</dbReference>
<evidence type="ECO:0000313" key="9">
    <source>
        <dbReference type="EMBL" id="KAL2793158.1"/>
    </source>
</evidence>
<dbReference type="SMART" id="SM00906">
    <property type="entry name" value="Fungal_trans"/>
    <property type="match status" value="1"/>
</dbReference>
<name>A0ABR4G2B7_9EURO</name>
<evidence type="ECO:0000256" key="2">
    <source>
        <dbReference type="ARBA" id="ARBA00022723"/>
    </source>
</evidence>
<evidence type="ECO:0000256" key="6">
    <source>
        <dbReference type="ARBA" id="ARBA00023242"/>
    </source>
</evidence>
<dbReference type="Proteomes" id="UP001610563">
    <property type="component" value="Unassembled WGS sequence"/>
</dbReference>
<dbReference type="EMBL" id="JBFTWV010000061">
    <property type="protein sequence ID" value="KAL2793158.1"/>
    <property type="molecule type" value="Genomic_DNA"/>
</dbReference>
<comment type="caution">
    <text evidence="9">The sequence shown here is derived from an EMBL/GenBank/DDBJ whole genome shotgun (WGS) entry which is preliminary data.</text>
</comment>
<sequence>MAHLSTNNSPFRTTQRAPRSCRSCATRKVKCDKTVPCSKCIKRGEAEACTREMVIVRGEVKMWQDAPSIPTYAELSSENQRLRLELESLRAQNGQLSSNKSSVKERLPQSSLTWSNRKHRSDHDDEGLEDKLWESLSAASIGIGSTVTTWADVILPDRNCSKQLIAYDRKWNSWVHYAVEYPKFEKDCDSFISAIEAGSAIKTQNPSWMAVYFSVLSAALLMMGDDEAERLALPGGSRDRRSMSRIWYDAAIFALWRADFMRAPRIHTVQAVAVLGMCFNTWGDIELGQHMWRSALRVAQRIGLNTSYSRAAGFCLSEEAQHRLWWTLVICEWLNLPYRPPVIDEIDFDVPLPRVTSLKVGGNSAHDQVHYHIFMARSATVVYRFRATIRSGLKSPDELTKAVRSADEELAQIIDTLPPHLQPEIDVENEEVRELEIDQPWVKWQRYDLTLVLLHLRLRLHRTLQAQWVAHPDEYSWAKAVSVSSAMSVIWINRNWDQPSSLRKQWYVKSTNLTLLANKMYADRRRALSHHIFVSAILLLRQCETDGDGETETYYEAIRAAIDLLESVKEWNMLAHHAATILHRQAVY</sequence>
<dbReference type="CDD" id="cd00067">
    <property type="entry name" value="GAL4"/>
    <property type="match status" value="1"/>
</dbReference>
<evidence type="ECO:0000256" key="5">
    <source>
        <dbReference type="ARBA" id="ARBA00023163"/>
    </source>
</evidence>
<keyword evidence="5" id="KW-0804">Transcription</keyword>
<gene>
    <name evidence="9" type="ORF">BJX66DRAFT_339066</name>
</gene>
<dbReference type="PROSITE" id="PS00463">
    <property type="entry name" value="ZN2_CY6_FUNGAL_1"/>
    <property type="match status" value="1"/>
</dbReference>
<organism evidence="9 10">
    <name type="scientific">Aspergillus keveii</name>
    <dbReference type="NCBI Taxonomy" id="714993"/>
    <lineage>
        <taxon>Eukaryota</taxon>
        <taxon>Fungi</taxon>
        <taxon>Dikarya</taxon>
        <taxon>Ascomycota</taxon>
        <taxon>Pezizomycotina</taxon>
        <taxon>Eurotiomycetes</taxon>
        <taxon>Eurotiomycetidae</taxon>
        <taxon>Eurotiales</taxon>
        <taxon>Aspergillaceae</taxon>
        <taxon>Aspergillus</taxon>
        <taxon>Aspergillus subgen. Nidulantes</taxon>
    </lineage>
</organism>
<dbReference type="Gene3D" id="4.10.240.10">
    <property type="entry name" value="Zn(2)-C6 fungal-type DNA-binding domain"/>
    <property type="match status" value="1"/>
</dbReference>
<dbReference type="InterPro" id="IPR050613">
    <property type="entry name" value="Sec_Metabolite_Reg"/>
</dbReference>
<keyword evidence="6" id="KW-0539">Nucleus</keyword>
<feature type="domain" description="Zn(2)-C6 fungal-type" evidence="8">
    <location>
        <begin position="20"/>
        <end position="51"/>
    </location>
</feature>
<accession>A0ABR4G2B7</accession>
<keyword evidence="3" id="KW-0805">Transcription regulation</keyword>
<dbReference type="PANTHER" id="PTHR31001">
    <property type="entry name" value="UNCHARACTERIZED TRANSCRIPTIONAL REGULATORY PROTEIN"/>
    <property type="match status" value="1"/>
</dbReference>
<dbReference type="InterPro" id="IPR007219">
    <property type="entry name" value="XnlR_reg_dom"/>
</dbReference>
<evidence type="ECO:0000256" key="7">
    <source>
        <dbReference type="SAM" id="MobiDB-lite"/>
    </source>
</evidence>
<dbReference type="CDD" id="cd12148">
    <property type="entry name" value="fungal_TF_MHR"/>
    <property type="match status" value="1"/>
</dbReference>
<dbReference type="Pfam" id="PF00172">
    <property type="entry name" value="Zn_clus"/>
    <property type="match status" value="1"/>
</dbReference>
<evidence type="ECO:0000256" key="1">
    <source>
        <dbReference type="ARBA" id="ARBA00004123"/>
    </source>
</evidence>
<dbReference type="SUPFAM" id="SSF57701">
    <property type="entry name" value="Zn2/Cys6 DNA-binding domain"/>
    <property type="match status" value="1"/>
</dbReference>
<evidence type="ECO:0000256" key="3">
    <source>
        <dbReference type="ARBA" id="ARBA00023015"/>
    </source>
</evidence>
<evidence type="ECO:0000256" key="4">
    <source>
        <dbReference type="ARBA" id="ARBA00023125"/>
    </source>
</evidence>
<evidence type="ECO:0000259" key="8">
    <source>
        <dbReference type="PROSITE" id="PS50048"/>
    </source>
</evidence>
<dbReference type="InterPro" id="IPR036864">
    <property type="entry name" value="Zn2-C6_fun-type_DNA-bd_sf"/>
</dbReference>
<dbReference type="PANTHER" id="PTHR31001:SF90">
    <property type="entry name" value="CENTROMERE DNA-BINDING PROTEIN COMPLEX CBF3 SUBUNIT B"/>
    <property type="match status" value="1"/>
</dbReference>
<keyword evidence="2" id="KW-0479">Metal-binding</keyword>
<evidence type="ECO:0000313" key="10">
    <source>
        <dbReference type="Proteomes" id="UP001610563"/>
    </source>
</evidence>
<protein>
    <recommendedName>
        <fullName evidence="8">Zn(2)-C6 fungal-type domain-containing protein</fullName>
    </recommendedName>
</protein>
<dbReference type="SMART" id="SM00066">
    <property type="entry name" value="GAL4"/>
    <property type="match status" value="1"/>
</dbReference>
<proteinExistence type="predicted"/>
<keyword evidence="10" id="KW-1185">Reference proteome</keyword>
<reference evidence="9 10" key="1">
    <citation type="submission" date="2024-07" db="EMBL/GenBank/DDBJ databases">
        <title>Section-level genome sequencing and comparative genomics of Aspergillus sections Usti and Cavernicolus.</title>
        <authorList>
            <consortium name="Lawrence Berkeley National Laboratory"/>
            <person name="Nybo J.L."/>
            <person name="Vesth T.C."/>
            <person name="Theobald S."/>
            <person name="Frisvad J.C."/>
            <person name="Larsen T.O."/>
            <person name="Kjaerboelling I."/>
            <person name="Rothschild-Mancinelli K."/>
            <person name="Lyhne E.K."/>
            <person name="Kogle M.E."/>
            <person name="Barry K."/>
            <person name="Clum A."/>
            <person name="Na H."/>
            <person name="Ledsgaard L."/>
            <person name="Lin J."/>
            <person name="Lipzen A."/>
            <person name="Kuo A."/>
            <person name="Riley R."/>
            <person name="Mondo S."/>
            <person name="Labutti K."/>
            <person name="Haridas S."/>
            <person name="Pangalinan J."/>
            <person name="Salamov A.A."/>
            <person name="Simmons B.A."/>
            <person name="Magnuson J.K."/>
            <person name="Chen J."/>
            <person name="Drula E."/>
            <person name="Henrissat B."/>
            <person name="Wiebenga A."/>
            <person name="Lubbers R.J."/>
            <person name="Gomes A.C."/>
            <person name="Makela M.R."/>
            <person name="Stajich J."/>
            <person name="Grigoriev I.V."/>
            <person name="Mortensen U.H."/>
            <person name="De Vries R.P."/>
            <person name="Baker S.E."/>
            <person name="Andersen M.R."/>
        </authorList>
    </citation>
    <scope>NUCLEOTIDE SEQUENCE [LARGE SCALE GENOMIC DNA]</scope>
    <source>
        <strain evidence="9 10">CBS 209.92</strain>
    </source>
</reference>
<dbReference type="Pfam" id="PF04082">
    <property type="entry name" value="Fungal_trans"/>
    <property type="match status" value="1"/>
</dbReference>